<dbReference type="EMBL" id="JAUESC010000381">
    <property type="protein sequence ID" value="KAK0591242.1"/>
    <property type="molecule type" value="Genomic_DNA"/>
</dbReference>
<dbReference type="Gene3D" id="3.30.70.270">
    <property type="match status" value="2"/>
</dbReference>
<gene>
    <name evidence="10" type="ORF">LWI29_037412</name>
</gene>
<feature type="domain" description="Reverse transcriptase" evidence="8">
    <location>
        <begin position="147"/>
        <end position="326"/>
    </location>
</feature>
<dbReference type="InterPro" id="IPR002156">
    <property type="entry name" value="RNaseH_domain"/>
</dbReference>
<evidence type="ECO:0000256" key="6">
    <source>
        <dbReference type="ARBA" id="ARBA00022918"/>
    </source>
</evidence>
<dbReference type="InterPro" id="IPR012337">
    <property type="entry name" value="RNaseH-like_sf"/>
</dbReference>
<dbReference type="PANTHER" id="PTHR48475">
    <property type="entry name" value="RIBONUCLEASE H"/>
    <property type="match status" value="1"/>
</dbReference>
<keyword evidence="4" id="KW-0255">Endonuclease</keyword>
<dbReference type="GO" id="GO:0004523">
    <property type="term" value="F:RNA-DNA hybrid ribonuclease activity"/>
    <property type="evidence" value="ECO:0007669"/>
    <property type="project" value="InterPro"/>
</dbReference>
<evidence type="ECO:0000259" key="8">
    <source>
        <dbReference type="PROSITE" id="PS50878"/>
    </source>
</evidence>
<evidence type="ECO:0000256" key="1">
    <source>
        <dbReference type="ARBA" id="ARBA00022679"/>
    </source>
</evidence>
<keyword evidence="5" id="KW-0378">Hydrolase</keyword>
<dbReference type="SUPFAM" id="SSF56672">
    <property type="entry name" value="DNA/RNA polymerases"/>
    <property type="match status" value="1"/>
</dbReference>
<evidence type="ECO:0000313" key="11">
    <source>
        <dbReference type="Proteomes" id="UP001168877"/>
    </source>
</evidence>
<keyword evidence="3" id="KW-0540">Nuclease</keyword>
<dbReference type="Pfam" id="PF13456">
    <property type="entry name" value="RVT_3"/>
    <property type="match status" value="1"/>
</dbReference>
<dbReference type="Gene3D" id="3.10.10.10">
    <property type="entry name" value="HIV Type 1 Reverse Transcriptase, subunit A, domain 1"/>
    <property type="match status" value="1"/>
</dbReference>
<reference evidence="10" key="2">
    <citation type="submission" date="2023-06" db="EMBL/GenBank/DDBJ databases">
        <authorList>
            <person name="Swenson N.G."/>
            <person name="Wegrzyn J.L."/>
            <person name="Mcevoy S.L."/>
        </authorList>
    </citation>
    <scope>NUCLEOTIDE SEQUENCE</scope>
    <source>
        <strain evidence="10">NS2018</strain>
        <tissue evidence="10">Leaf</tissue>
    </source>
</reference>
<sequence>MARRANLSVYKDREVRQVYMVTAQQKAREPEEQAEVPKDFELDPREEPEDREDEPTQEVALDPEDPGRTVKVGASLSVHVKTLLVTLLRNYKDVFAWSHEDMLGVDPKVISHHLSTNPEFRPVVQKRRLFNPERSVAIKKEVEKLLSAGSIREVKYPEWVANVVLVKKKNKQWRMCVDFTDLNKACPKDSFPLPRIDQLVDATAGHELLSFMDAYSGYNQIRMNKADEEKTSFTTDQGLYCYKVMPFGLKNAGATYQRLVNRIFARQIGKNMEVYVDDMLTKSTTAEKHTEDLKETFDVLRKYQMKLNPSKCVFGVPSGRFLGFQRLTGCLASLNRFIAKSTDKCAPFFKAIKKGKGLEWSTECEAFQKLKEYLGRAPILSKPVVGETLYLYLSVTEVATSSVLIRLEEGIQKPVYYTSKALLAAETRYSPAEKIALALITSARKLRPYFQAHTIEVYTDCPLKLILQKPEVSGRLTKWAVELSEYDIRYTPKAAIKGQAVSDFIAEFTEPDAEVRRAMEDEQTTKFQWKLHVDGSSNTHGSGAGIVITTPEGDTVECAMRFDFKATNNQAEYEALLAGLRVCIALGADELEVYSDSQVVVHQVLDEYQAREEHMIAYLDIAKRLLKKFKAYRISQIPREENEKADALSKLASATTSIRSKAIPVAHLTKPSTAEPEEIIIAEIRPSPGDWTYQLRKYLEENILPEDAVEAKRIRYSTQDTQARILLADSVREAQQFAESCETCQRVANDIRRPPELLRSLTSPWPFAMWGLDLIGPMPTGTKGGAKHAIVAVDYFTKWAEAEALVHITEANTTSFINQCGEEFKIANYYASPAHPQPMAKRRP</sequence>
<dbReference type="PROSITE" id="PS50879">
    <property type="entry name" value="RNASE_H_1"/>
    <property type="match status" value="1"/>
</dbReference>
<dbReference type="GO" id="GO:0003676">
    <property type="term" value="F:nucleic acid binding"/>
    <property type="evidence" value="ECO:0007669"/>
    <property type="project" value="InterPro"/>
</dbReference>
<evidence type="ECO:0000256" key="3">
    <source>
        <dbReference type="ARBA" id="ARBA00022722"/>
    </source>
</evidence>
<keyword evidence="2" id="KW-0548">Nucleotidyltransferase</keyword>
<feature type="compositionally biased region" description="Acidic residues" evidence="7">
    <location>
        <begin position="46"/>
        <end position="64"/>
    </location>
</feature>
<accession>A0AA39SHM2</accession>
<keyword evidence="6" id="KW-0695">RNA-directed DNA polymerase</keyword>
<reference evidence="10" key="1">
    <citation type="journal article" date="2022" name="Plant J.">
        <title>Strategies of tolerance reflected in two North American maple genomes.</title>
        <authorList>
            <person name="McEvoy S.L."/>
            <person name="Sezen U.U."/>
            <person name="Trouern-Trend A."/>
            <person name="McMahon S.M."/>
            <person name="Schaberg P.G."/>
            <person name="Yang J."/>
            <person name="Wegrzyn J.L."/>
            <person name="Swenson N.G."/>
        </authorList>
    </citation>
    <scope>NUCLEOTIDE SEQUENCE</scope>
    <source>
        <strain evidence="10">NS2018</strain>
    </source>
</reference>
<dbReference type="SUPFAM" id="SSF53098">
    <property type="entry name" value="Ribonuclease H-like"/>
    <property type="match status" value="2"/>
</dbReference>
<feature type="domain" description="RNase H type-1" evidence="9">
    <location>
        <begin position="525"/>
        <end position="654"/>
    </location>
</feature>
<evidence type="ECO:0000256" key="7">
    <source>
        <dbReference type="SAM" id="MobiDB-lite"/>
    </source>
</evidence>
<evidence type="ECO:0000256" key="4">
    <source>
        <dbReference type="ARBA" id="ARBA00022759"/>
    </source>
</evidence>
<feature type="compositionally biased region" description="Basic and acidic residues" evidence="7">
    <location>
        <begin position="26"/>
        <end position="45"/>
    </location>
</feature>
<evidence type="ECO:0000259" key="9">
    <source>
        <dbReference type="PROSITE" id="PS50879"/>
    </source>
</evidence>
<evidence type="ECO:0000313" key="10">
    <source>
        <dbReference type="EMBL" id="KAK0591242.1"/>
    </source>
</evidence>
<evidence type="ECO:0000256" key="2">
    <source>
        <dbReference type="ARBA" id="ARBA00022695"/>
    </source>
</evidence>
<dbReference type="PROSITE" id="PS50878">
    <property type="entry name" value="RT_POL"/>
    <property type="match status" value="1"/>
</dbReference>
<keyword evidence="1" id="KW-0808">Transferase</keyword>
<dbReference type="CDD" id="cd01647">
    <property type="entry name" value="RT_LTR"/>
    <property type="match status" value="1"/>
</dbReference>
<protein>
    <submittedName>
        <fullName evidence="10">Uncharacterized protein</fullName>
    </submittedName>
</protein>
<dbReference type="Pfam" id="PF17917">
    <property type="entry name" value="RT_RNaseH"/>
    <property type="match status" value="1"/>
</dbReference>
<dbReference type="GO" id="GO:0003964">
    <property type="term" value="F:RNA-directed DNA polymerase activity"/>
    <property type="evidence" value="ECO:0007669"/>
    <property type="project" value="UniProtKB-KW"/>
</dbReference>
<dbReference type="Gene3D" id="3.30.420.10">
    <property type="entry name" value="Ribonuclease H-like superfamily/Ribonuclease H"/>
    <property type="match status" value="2"/>
</dbReference>
<dbReference type="CDD" id="cd09279">
    <property type="entry name" value="RNase_HI_like"/>
    <property type="match status" value="1"/>
</dbReference>
<comment type="caution">
    <text evidence="10">The sequence shown here is derived from an EMBL/GenBank/DDBJ whole genome shotgun (WGS) entry which is preliminary data.</text>
</comment>
<name>A0AA39SHM2_ACESA</name>
<dbReference type="PANTHER" id="PTHR48475:SF2">
    <property type="entry name" value="RIBONUCLEASE H"/>
    <property type="match status" value="1"/>
</dbReference>
<dbReference type="AlphaFoldDB" id="A0AA39SHM2"/>
<proteinExistence type="predicted"/>
<dbReference type="InterPro" id="IPR043128">
    <property type="entry name" value="Rev_trsase/Diguanyl_cyclase"/>
</dbReference>
<evidence type="ECO:0000256" key="5">
    <source>
        <dbReference type="ARBA" id="ARBA00022801"/>
    </source>
</evidence>
<keyword evidence="11" id="KW-1185">Reference proteome</keyword>
<dbReference type="InterPro" id="IPR036397">
    <property type="entry name" value="RNaseH_sf"/>
</dbReference>
<feature type="region of interest" description="Disordered" evidence="7">
    <location>
        <begin position="23"/>
        <end position="68"/>
    </location>
</feature>
<organism evidence="10 11">
    <name type="scientific">Acer saccharum</name>
    <name type="common">Sugar maple</name>
    <dbReference type="NCBI Taxonomy" id="4024"/>
    <lineage>
        <taxon>Eukaryota</taxon>
        <taxon>Viridiplantae</taxon>
        <taxon>Streptophyta</taxon>
        <taxon>Embryophyta</taxon>
        <taxon>Tracheophyta</taxon>
        <taxon>Spermatophyta</taxon>
        <taxon>Magnoliopsida</taxon>
        <taxon>eudicotyledons</taxon>
        <taxon>Gunneridae</taxon>
        <taxon>Pentapetalae</taxon>
        <taxon>rosids</taxon>
        <taxon>malvids</taxon>
        <taxon>Sapindales</taxon>
        <taxon>Sapindaceae</taxon>
        <taxon>Hippocastanoideae</taxon>
        <taxon>Acereae</taxon>
        <taxon>Acer</taxon>
    </lineage>
</organism>
<dbReference type="Proteomes" id="UP001168877">
    <property type="component" value="Unassembled WGS sequence"/>
</dbReference>
<dbReference type="InterPro" id="IPR041373">
    <property type="entry name" value="RT_RNaseH"/>
</dbReference>
<dbReference type="InterPro" id="IPR000477">
    <property type="entry name" value="RT_dom"/>
</dbReference>
<dbReference type="Pfam" id="PF00078">
    <property type="entry name" value="RVT_1"/>
    <property type="match status" value="1"/>
</dbReference>
<dbReference type="InterPro" id="IPR043502">
    <property type="entry name" value="DNA/RNA_pol_sf"/>
</dbReference>